<protein>
    <submittedName>
        <fullName evidence="2">Uncharacterized protein</fullName>
    </submittedName>
</protein>
<gene>
    <name evidence="2" type="ORF">AQUCO_09300046v1</name>
    <name evidence="1" type="ORF">AQUCO_23000005v1</name>
</gene>
<dbReference type="EMBL" id="KZ305110">
    <property type="protein sequence ID" value="PIA26468.1"/>
    <property type="molecule type" value="Genomic_DNA"/>
</dbReference>
<dbReference type="AlphaFoldDB" id="A0A2G5C597"/>
<dbReference type="Proteomes" id="UP000230069">
    <property type="component" value="Unassembled WGS sequence"/>
</dbReference>
<accession>A0A2G5C597</accession>
<evidence type="ECO:0000313" key="1">
    <source>
        <dbReference type="EMBL" id="PIA24815.1"/>
    </source>
</evidence>
<reference evidence="2 3" key="1">
    <citation type="submission" date="2017-09" db="EMBL/GenBank/DDBJ databases">
        <title>WGS assembly of Aquilegia coerulea Goldsmith.</title>
        <authorList>
            <person name="Hodges S."/>
            <person name="Kramer E."/>
            <person name="Nordborg M."/>
            <person name="Tomkins J."/>
            <person name="Borevitz J."/>
            <person name="Derieg N."/>
            <person name="Yan J."/>
            <person name="Mihaltcheva S."/>
            <person name="Hayes R.D."/>
            <person name="Rokhsar D."/>
        </authorList>
    </citation>
    <scope>NUCLEOTIDE SEQUENCE [LARGE SCALE GENOMIC DNA]</scope>
    <source>
        <strain evidence="3">cv. Goldsmith</strain>
    </source>
</reference>
<keyword evidence="3" id="KW-1185">Reference proteome</keyword>
<evidence type="ECO:0000313" key="3">
    <source>
        <dbReference type="Proteomes" id="UP000230069"/>
    </source>
</evidence>
<dbReference type="EMBL" id="KZ305201">
    <property type="protein sequence ID" value="PIA24815.1"/>
    <property type="molecule type" value="Genomic_DNA"/>
</dbReference>
<sequence>MSYKSINKIYMLIYSEWWRIRESKIASYPIMVAHLTWKGNTKLSLHFVLRFLCYLLCWKYFSTETYDQLIIEE</sequence>
<name>A0A2G5C597_AQUCA</name>
<proteinExistence type="predicted"/>
<organism evidence="2 3">
    <name type="scientific">Aquilegia coerulea</name>
    <name type="common">Rocky mountain columbine</name>
    <dbReference type="NCBI Taxonomy" id="218851"/>
    <lineage>
        <taxon>Eukaryota</taxon>
        <taxon>Viridiplantae</taxon>
        <taxon>Streptophyta</taxon>
        <taxon>Embryophyta</taxon>
        <taxon>Tracheophyta</taxon>
        <taxon>Spermatophyta</taxon>
        <taxon>Magnoliopsida</taxon>
        <taxon>Ranunculales</taxon>
        <taxon>Ranunculaceae</taxon>
        <taxon>Thalictroideae</taxon>
        <taxon>Aquilegia</taxon>
    </lineage>
</organism>
<evidence type="ECO:0000313" key="2">
    <source>
        <dbReference type="EMBL" id="PIA26468.1"/>
    </source>
</evidence>